<dbReference type="InterPro" id="IPR051784">
    <property type="entry name" value="Nod_factor_ABC_transporter"/>
</dbReference>
<evidence type="ECO:0000256" key="2">
    <source>
        <dbReference type="ARBA" id="ARBA00022692"/>
    </source>
</evidence>
<dbReference type="InterPro" id="IPR013525">
    <property type="entry name" value="ABC2_TM"/>
</dbReference>
<organism evidence="7 8">
    <name type="scientific">Dactylosporangium maewongense</name>
    <dbReference type="NCBI Taxonomy" id="634393"/>
    <lineage>
        <taxon>Bacteria</taxon>
        <taxon>Bacillati</taxon>
        <taxon>Actinomycetota</taxon>
        <taxon>Actinomycetes</taxon>
        <taxon>Micromonosporales</taxon>
        <taxon>Micromonosporaceae</taxon>
        <taxon>Dactylosporangium</taxon>
    </lineage>
</organism>
<dbReference type="EMBL" id="BAAAQD010000012">
    <property type="protein sequence ID" value="GAA1533564.1"/>
    <property type="molecule type" value="Genomic_DNA"/>
</dbReference>
<dbReference type="Proteomes" id="UP001501470">
    <property type="component" value="Unassembled WGS sequence"/>
</dbReference>
<dbReference type="PANTHER" id="PTHR43229">
    <property type="entry name" value="NODULATION PROTEIN J"/>
    <property type="match status" value="1"/>
</dbReference>
<dbReference type="RefSeq" id="WP_344505580.1">
    <property type="nucleotide sequence ID" value="NZ_BAAAQD010000012.1"/>
</dbReference>
<feature type="transmembrane region" description="Helical" evidence="5">
    <location>
        <begin position="210"/>
        <end position="227"/>
    </location>
</feature>
<keyword evidence="8" id="KW-1185">Reference proteome</keyword>
<keyword evidence="3 5" id="KW-1133">Transmembrane helix</keyword>
<comment type="caution">
    <text evidence="7">The sequence shown here is derived from an EMBL/GenBank/DDBJ whole genome shotgun (WGS) entry which is preliminary data.</text>
</comment>
<dbReference type="PANTHER" id="PTHR43229:SF2">
    <property type="entry name" value="NODULATION PROTEIN J"/>
    <property type="match status" value="1"/>
</dbReference>
<comment type="subcellular location">
    <subcellularLocation>
        <location evidence="1">Membrane</location>
        <topology evidence="1">Multi-pass membrane protein</topology>
    </subcellularLocation>
</comment>
<evidence type="ECO:0000256" key="4">
    <source>
        <dbReference type="ARBA" id="ARBA00023136"/>
    </source>
</evidence>
<evidence type="ECO:0000259" key="6">
    <source>
        <dbReference type="Pfam" id="PF12698"/>
    </source>
</evidence>
<protein>
    <submittedName>
        <fullName evidence="7">ABC transporter permease</fullName>
    </submittedName>
</protein>
<feature type="transmembrane region" description="Helical" evidence="5">
    <location>
        <begin position="18"/>
        <end position="37"/>
    </location>
</feature>
<feature type="transmembrane region" description="Helical" evidence="5">
    <location>
        <begin position="43"/>
        <end position="67"/>
    </location>
</feature>
<keyword evidence="4 5" id="KW-0472">Membrane</keyword>
<sequence length="237" mass="25238">MLGYLALETRRALRCRRYLLLAVALPAVLFLGYRLAVPFDGDAYLVPTLAALGAYIAATLPTARIALERAGGWQRQLSLTPLTPGAYLTAKALTAMLVSATPIAVVCLLARFVDQVDLAAGAWTRIVAGIWLATLPFALLGLVLGQLVAARDQPVVAGGALTVGALLGGLLVPLALFPGWLVDVAKALPTYWLGEVARSTVDQHTDARDAAMVLAAWTVEAAVVLAVHQWRTRRRRP</sequence>
<evidence type="ECO:0000256" key="1">
    <source>
        <dbReference type="ARBA" id="ARBA00004141"/>
    </source>
</evidence>
<accession>A0ABN2B4H9</accession>
<reference evidence="7 8" key="1">
    <citation type="journal article" date="2019" name="Int. J. Syst. Evol. Microbiol.">
        <title>The Global Catalogue of Microorganisms (GCM) 10K type strain sequencing project: providing services to taxonomists for standard genome sequencing and annotation.</title>
        <authorList>
            <consortium name="The Broad Institute Genomics Platform"/>
            <consortium name="The Broad Institute Genome Sequencing Center for Infectious Disease"/>
            <person name="Wu L."/>
            <person name="Ma J."/>
        </authorList>
    </citation>
    <scope>NUCLEOTIDE SEQUENCE [LARGE SCALE GENOMIC DNA]</scope>
    <source>
        <strain evidence="7 8">JCM 15933</strain>
    </source>
</reference>
<feature type="transmembrane region" description="Helical" evidence="5">
    <location>
        <begin position="88"/>
        <end position="113"/>
    </location>
</feature>
<proteinExistence type="predicted"/>
<feature type="domain" description="ABC-2 type transporter transmembrane" evidence="6">
    <location>
        <begin position="44"/>
        <end position="201"/>
    </location>
</feature>
<gene>
    <name evidence="7" type="ORF">GCM10009827_059490</name>
</gene>
<name>A0ABN2B4H9_9ACTN</name>
<evidence type="ECO:0000256" key="3">
    <source>
        <dbReference type="ARBA" id="ARBA00022989"/>
    </source>
</evidence>
<feature type="transmembrane region" description="Helical" evidence="5">
    <location>
        <begin position="125"/>
        <end position="144"/>
    </location>
</feature>
<keyword evidence="2 5" id="KW-0812">Transmembrane</keyword>
<dbReference type="Pfam" id="PF12698">
    <property type="entry name" value="ABC2_membrane_3"/>
    <property type="match status" value="1"/>
</dbReference>
<evidence type="ECO:0000256" key="5">
    <source>
        <dbReference type="SAM" id="Phobius"/>
    </source>
</evidence>
<evidence type="ECO:0000313" key="7">
    <source>
        <dbReference type="EMBL" id="GAA1533564.1"/>
    </source>
</evidence>
<feature type="transmembrane region" description="Helical" evidence="5">
    <location>
        <begin position="156"/>
        <end position="181"/>
    </location>
</feature>
<evidence type="ECO:0000313" key="8">
    <source>
        <dbReference type="Proteomes" id="UP001501470"/>
    </source>
</evidence>